<proteinExistence type="inferred from homology"/>
<keyword evidence="4" id="KW-0539">Nucleus</keyword>
<feature type="compositionally biased region" description="Low complexity" evidence="5">
    <location>
        <begin position="1"/>
        <end position="18"/>
    </location>
</feature>
<dbReference type="InterPro" id="IPR036390">
    <property type="entry name" value="WH_DNA-bd_sf"/>
</dbReference>
<feature type="region of interest" description="Disordered" evidence="5">
    <location>
        <begin position="1"/>
        <end position="56"/>
    </location>
</feature>
<dbReference type="InterPro" id="IPR000232">
    <property type="entry name" value="HSF_DNA-bd"/>
</dbReference>
<dbReference type="Proteomes" id="UP001342314">
    <property type="component" value="Unassembled WGS sequence"/>
</dbReference>
<name>A0AAV5GPY9_9BASI</name>
<gene>
    <name evidence="7" type="ORF">Rhopal_005263-T1</name>
</gene>
<reference evidence="7 8" key="1">
    <citation type="submission" date="2021-12" db="EMBL/GenBank/DDBJ databases">
        <title>High titer production of polyol ester of fatty acids by Rhodotorula paludigena BS15 towards product separation-free biomass refinery.</title>
        <authorList>
            <person name="Mano J."/>
            <person name="Ono H."/>
            <person name="Tanaka T."/>
            <person name="Naito K."/>
            <person name="Sushida H."/>
            <person name="Ike M."/>
            <person name="Tokuyasu K."/>
            <person name="Kitaoka M."/>
        </authorList>
    </citation>
    <scope>NUCLEOTIDE SEQUENCE [LARGE SCALE GENOMIC DNA]</scope>
    <source>
        <strain evidence="7 8">BS15</strain>
    </source>
</reference>
<evidence type="ECO:0000256" key="1">
    <source>
        <dbReference type="ARBA" id="ARBA00004123"/>
    </source>
</evidence>
<evidence type="ECO:0000256" key="4">
    <source>
        <dbReference type="ARBA" id="ARBA00023242"/>
    </source>
</evidence>
<evidence type="ECO:0000313" key="7">
    <source>
        <dbReference type="EMBL" id="GJN92233.1"/>
    </source>
</evidence>
<dbReference type="Gene3D" id="1.10.10.10">
    <property type="entry name" value="Winged helix-like DNA-binding domain superfamily/Winged helix DNA-binding domain"/>
    <property type="match status" value="1"/>
</dbReference>
<evidence type="ECO:0000313" key="8">
    <source>
        <dbReference type="Proteomes" id="UP001342314"/>
    </source>
</evidence>
<protein>
    <recommendedName>
        <fullName evidence="6">HSF-type DNA-binding domain-containing protein</fullName>
    </recommendedName>
</protein>
<organism evidence="7 8">
    <name type="scientific">Rhodotorula paludigena</name>
    <dbReference type="NCBI Taxonomy" id="86838"/>
    <lineage>
        <taxon>Eukaryota</taxon>
        <taxon>Fungi</taxon>
        <taxon>Dikarya</taxon>
        <taxon>Basidiomycota</taxon>
        <taxon>Pucciniomycotina</taxon>
        <taxon>Microbotryomycetes</taxon>
        <taxon>Sporidiobolales</taxon>
        <taxon>Sporidiobolaceae</taxon>
        <taxon>Rhodotorula</taxon>
    </lineage>
</organism>
<sequence>MYSGAHGHGWSSSSSSASPAPPGTAVAWGGAEVGPTTPAAAEGSEHGQPQPLQPPYEVYAHSYYPQEAHAAYPYAAPPSSSAHFATAHTLPPAIPSGAALGFTPQQSADSQQQHIPSPHLPVYQHSSYSHANIPSAVESARWTGASSSYDDQAGSLRWDAGAAGPGTPAWLAINDQRRWSVASSTDSSASNSRSPIVGGSSVLPFDADEPASPPVEIKAFVQKLYNMLADPDHYQDVLLWNHDGDAFFVAHNERFVNEVLPSAFGHSNIHSFTRTSSFDLFA</sequence>
<keyword evidence="8" id="KW-1185">Reference proteome</keyword>
<evidence type="ECO:0000256" key="3">
    <source>
        <dbReference type="ARBA" id="ARBA00023125"/>
    </source>
</evidence>
<dbReference type="EMBL" id="BQKY01000010">
    <property type="protein sequence ID" value="GJN92233.1"/>
    <property type="molecule type" value="Genomic_DNA"/>
</dbReference>
<evidence type="ECO:0000256" key="2">
    <source>
        <dbReference type="ARBA" id="ARBA00006403"/>
    </source>
</evidence>
<comment type="caution">
    <text evidence="7">The sequence shown here is derived from an EMBL/GenBank/DDBJ whole genome shotgun (WGS) entry which is preliminary data.</text>
</comment>
<dbReference type="GO" id="GO:0043565">
    <property type="term" value="F:sequence-specific DNA binding"/>
    <property type="evidence" value="ECO:0007669"/>
    <property type="project" value="InterPro"/>
</dbReference>
<comment type="subcellular location">
    <subcellularLocation>
        <location evidence="1">Nucleus</location>
    </subcellularLocation>
</comment>
<dbReference type="Pfam" id="PF00447">
    <property type="entry name" value="HSF_DNA-bind"/>
    <property type="match status" value="1"/>
</dbReference>
<feature type="compositionally biased region" description="Polar residues" evidence="5">
    <location>
        <begin position="103"/>
        <end position="115"/>
    </location>
</feature>
<feature type="domain" description="HSF-type DNA-binding" evidence="6">
    <location>
        <begin position="220"/>
        <end position="274"/>
    </location>
</feature>
<dbReference type="GO" id="GO:0003700">
    <property type="term" value="F:DNA-binding transcription factor activity"/>
    <property type="evidence" value="ECO:0007669"/>
    <property type="project" value="InterPro"/>
</dbReference>
<dbReference type="InterPro" id="IPR036388">
    <property type="entry name" value="WH-like_DNA-bd_sf"/>
</dbReference>
<dbReference type="PANTHER" id="PTHR10015:SF427">
    <property type="entry name" value="HEAT SHOCK FACTOR PROTEIN"/>
    <property type="match status" value="1"/>
</dbReference>
<dbReference type="AlphaFoldDB" id="A0AAV5GPY9"/>
<accession>A0AAV5GPY9</accession>
<evidence type="ECO:0000259" key="6">
    <source>
        <dbReference type="Pfam" id="PF00447"/>
    </source>
</evidence>
<keyword evidence="3" id="KW-0238">DNA-binding</keyword>
<dbReference type="SUPFAM" id="SSF46785">
    <property type="entry name" value="Winged helix' DNA-binding domain"/>
    <property type="match status" value="1"/>
</dbReference>
<comment type="similarity">
    <text evidence="2">Belongs to the HSF family.</text>
</comment>
<feature type="region of interest" description="Disordered" evidence="5">
    <location>
        <begin position="96"/>
        <end position="118"/>
    </location>
</feature>
<evidence type="ECO:0000256" key="5">
    <source>
        <dbReference type="SAM" id="MobiDB-lite"/>
    </source>
</evidence>
<dbReference type="PANTHER" id="PTHR10015">
    <property type="entry name" value="HEAT SHOCK TRANSCRIPTION FACTOR"/>
    <property type="match status" value="1"/>
</dbReference>
<dbReference type="GO" id="GO:0005634">
    <property type="term" value="C:nucleus"/>
    <property type="evidence" value="ECO:0007669"/>
    <property type="project" value="UniProtKB-SubCell"/>
</dbReference>